<sequence>MLDKLDAEELVAEEEEDEEGLGGRVEKKRRLSVDQVKSLEKSFEKENRLEPERKSRLAEELGLQPKQVAIWFQNRRARWKTKRLERDYGALKSDYDSLKADYDCLDHENKSLLSQLGELKMKLQQQNRAAEDNRDDEHRVVAMDECPISEPVTKKPKIGYGSEIETSSGSNDSLIKDGEEKEDSGLNNNLLKVEMDAIMPMSSKTSGCSLNHKNNSTSSSGSWRKKSISSWYQAVHAHPHQGEEEQQQQHVWLNFFLVDQAPTLHCDFAAED</sequence>
<reference evidence="2" key="1">
    <citation type="journal article" date="2023" name="Front. Plant Sci.">
        <title>Chromosomal-level genome assembly of Melastoma candidum provides insights into trichome evolution.</title>
        <authorList>
            <person name="Zhong Y."/>
            <person name="Wu W."/>
            <person name="Sun C."/>
            <person name="Zou P."/>
            <person name="Liu Y."/>
            <person name="Dai S."/>
            <person name="Zhou R."/>
        </authorList>
    </citation>
    <scope>NUCLEOTIDE SEQUENCE [LARGE SCALE GENOMIC DNA]</scope>
</reference>
<dbReference type="Proteomes" id="UP001057402">
    <property type="component" value="Chromosome 10"/>
</dbReference>
<proteinExistence type="predicted"/>
<accession>A0ACB9MDI1</accession>
<dbReference type="EMBL" id="CM042889">
    <property type="protein sequence ID" value="KAI4321414.1"/>
    <property type="molecule type" value="Genomic_DNA"/>
</dbReference>
<comment type="caution">
    <text evidence="1">The sequence shown here is derived from an EMBL/GenBank/DDBJ whole genome shotgun (WGS) entry which is preliminary data.</text>
</comment>
<keyword evidence="2" id="KW-1185">Reference proteome</keyword>
<gene>
    <name evidence="1" type="ORF">MLD38_034797</name>
</gene>
<organism evidence="1 2">
    <name type="scientific">Melastoma candidum</name>
    <dbReference type="NCBI Taxonomy" id="119954"/>
    <lineage>
        <taxon>Eukaryota</taxon>
        <taxon>Viridiplantae</taxon>
        <taxon>Streptophyta</taxon>
        <taxon>Embryophyta</taxon>
        <taxon>Tracheophyta</taxon>
        <taxon>Spermatophyta</taxon>
        <taxon>Magnoliopsida</taxon>
        <taxon>eudicotyledons</taxon>
        <taxon>Gunneridae</taxon>
        <taxon>Pentapetalae</taxon>
        <taxon>rosids</taxon>
        <taxon>malvids</taxon>
        <taxon>Myrtales</taxon>
        <taxon>Melastomataceae</taxon>
        <taxon>Melastomatoideae</taxon>
        <taxon>Melastomateae</taxon>
        <taxon>Melastoma</taxon>
    </lineage>
</organism>
<evidence type="ECO:0000313" key="2">
    <source>
        <dbReference type="Proteomes" id="UP001057402"/>
    </source>
</evidence>
<protein>
    <submittedName>
        <fullName evidence="1">Uncharacterized protein</fullName>
    </submittedName>
</protein>
<name>A0ACB9MDI1_9MYRT</name>
<evidence type="ECO:0000313" key="1">
    <source>
        <dbReference type="EMBL" id="KAI4321414.1"/>
    </source>
</evidence>